<accession>A0ABR1R957</accession>
<gene>
    <name evidence="2" type="ORF">PG991_012198</name>
</gene>
<keyword evidence="3" id="KW-1185">Reference proteome</keyword>
<feature type="compositionally biased region" description="Polar residues" evidence="1">
    <location>
        <begin position="89"/>
        <end position="105"/>
    </location>
</feature>
<feature type="compositionally biased region" description="Polar residues" evidence="1">
    <location>
        <begin position="1"/>
        <end position="20"/>
    </location>
</feature>
<reference evidence="2 3" key="1">
    <citation type="submission" date="2023-01" db="EMBL/GenBank/DDBJ databases">
        <title>Analysis of 21 Apiospora genomes using comparative genomics revels a genus with tremendous synthesis potential of carbohydrate active enzymes and secondary metabolites.</title>
        <authorList>
            <person name="Sorensen T."/>
        </authorList>
    </citation>
    <scope>NUCLEOTIDE SEQUENCE [LARGE SCALE GENOMIC DNA]</scope>
    <source>
        <strain evidence="2 3">CBS 20057</strain>
    </source>
</reference>
<evidence type="ECO:0000256" key="1">
    <source>
        <dbReference type="SAM" id="MobiDB-lite"/>
    </source>
</evidence>
<protein>
    <submittedName>
        <fullName evidence="2">Uncharacterized protein</fullName>
    </submittedName>
</protein>
<evidence type="ECO:0000313" key="2">
    <source>
        <dbReference type="EMBL" id="KAK8005901.1"/>
    </source>
</evidence>
<feature type="region of interest" description="Disordered" evidence="1">
    <location>
        <begin position="1"/>
        <end position="31"/>
    </location>
</feature>
<organism evidence="2 3">
    <name type="scientific">Apiospora marii</name>
    <dbReference type="NCBI Taxonomy" id="335849"/>
    <lineage>
        <taxon>Eukaryota</taxon>
        <taxon>Fungi</taxon>
        <taxon>Dikarya</taxon>
        <taxon>Ascomycota</taxon>
        <taxon>Pezizomycotina</taxon>
        <taxon>Sordariomycetes</taxon>
        <taxon>Xylariomycetidae</taxon>
        <taxon>Amphisphaeriales</taxon>
        <taxon>Apiosporaceae</taxon>
        <taxon>Apiospora</taxon>
    </lineage>
</organism>
<evidence type="ECO:0000313" key="3">
    <source>
        <dbReference type="Proteomes" id="UP001396898"/>
    </source>
</evidence>
<comment type="caution">
    <text evidence="2">The sequence shown here is derived from an EMBL/GenBank/DDBJ whole genome shotgun (WGS) entry which is preliminary data.</text>
</comment>
<name>A0ABR1R957_9PEZI</name>
<proteinExistence type="predicted"/>
<dbReference type="Proteomes" id="UP001396898">
    <property type="component" value="Unassembled WGS sequence"/>
</dbReference>
<sequence>MTTNDSAKSTDGGSPLGQETEQVDAAPGQDPEYTIDDMITLLFGLPLSFFARYDLTPWIDVPNFIDVPSVDAAGTGCQNNKSVEDYSTADVNPNGQLTRTSTAFN</sequence>
<feature type="region of interest" description="Disordered" evidence="1">
    <location>
        <begin position="82"/>
        <end position="105"/>
    </location>
</feature>
<dbReference type="EMBL" id="JAQQWI010000017">
    <property type="protein sequence ID" value="KAK8005901.1"/>
    <property type="molecule type" value="Genomic_DNA"/>
</dbReference>